<dbReference type="InterPro" id="IPR050260">
    <property type="entry name" value="FAD-bd_OxRdtase"/>
</dbReference>
<dbReference type="AlphaFoldDB" id="A0A150J6K9"/>
<dbReference type="SUPFAM" id="SSF51905">
    <property type="entry name" value="FAD/NAD(P)-binding domain"/>
    <property type="match status" value="2"/>
</dbReference>
<dbReference type="PANTHER" id="PTHR43429:SF3">
    <property type="entry name" value="NITRITE REDUCTASE [NAD(P)H]"/>
    <property type="match status" value="1"/>
</dbReference>
<dbReference type="PANTHER" id="PTHR43429">
    <property type="entry name" value="PYRIDINE NUCLEOTIDE-DISULFIDE OXIDOREDUCTASE DOMAIN-CONTAINING"/>
    <property type="match status" value="1"/>
</dbReference>
<reference evidence="6 7" key="1">
    <citation type="journal article" date="2016" name="ISME J.">
        <title>Chasing the elusive Euryarchaeota class WSA2: genomes reveal a uniquely fastidious methyl-reducing methanogen.</title>
        <authorList>
            <person name="Nobu M.K."/>
            <person name="Narihiro T."/>
            <person name="Kuroda K."/>
            <person name="Mei R."/>
            <person name="Liu W.T."/>
        </authorList>
    </citation>
    <scope>NUCLEOTIDE SEQUENCE [LARGE SCALE GENOMIC DNA]</scope>
    <source>
        <strain evidence="6">U1lsi0528_Bin089</strain>
    </source>
</reference>
<comment type="caution">
    <text evidence="6">The sequence shown here is derived from an EMBL/GenBank/DDBJ whole genome shotgun (WGS) entry which is preliminary data.</text>
</comment>
<evidence type="ECO:0000313" key="6">
    <source>
        <dbReference type="EMBL" id="KYC52879.1"/>
    </source>
</evidence>
<dbReference type="Pfam" id="PF18267">
    <property type="entry name" value="Rubredoxin_C"/>
    <property type="match status" value="1"/>
</dbReference>
<gene>
    <name evidence="6" type="ORF">AMQ74_00581</name>
</gene>
<dbReference type="PRINTS" id="PR00469">
    <property type="entry name" value="PNDRDTASEII"/>
</dbReference>
<dbReference type="Proteomes" id="UP000075578">
    <property type="component" value="Unassembled WGS sequence"/>
</dbReference>
<name>A0A150J6K9_9EURY</name>
<feature type="domain" description="FAD/NAD(P)-binding" evidence="4">
    <location>
        <begin position="1"/>
        <end position="274"/>
    </location>
</feature>
<evidence type="ECO:0000256" key="1">
    <source>
        <dbReference type="ARBA" id="ARBA00001974"/>
    </source>
</evidence>
<feature type="domain" description="NADH-rubredoxin oxidoreductase C-terminal" evidence="5">
    <location>
        <begin position="313"/>
        <end position="381"/>
    </location>
</feature>
<evidence type="ECO:0000256" key="3">
    <source>
        <dbReference type="ARBA" id="ARBA00022827"/>
    </source>
</evidence>
<evidence type="ECO:0000256" key="2">
    <source>
        <dbReference type="ARBA" id="ARBA00022630"/>
    </source>
</evidence>
<protein>
    <submittedName>
        <fullName evidence="6">Coenzyme A disulfide reductase</fullName>
        <ecNumber evidence="6">1.8.1.14</ecNumber>
    </submittedName>
</protein>
<evidence type="ECO:0000313" key="7">
    <source>
        <dbReference type="Proteomes" id="UP000075578"/>
    </source>
</evidence>
<keyword evidence="6" id="KW-0560">Oxidoreductase</keyword>
<dbReference type="Gene3D" id="3.30.390.30">
    <property type="match status" value="1"/>
</dbReference>
<dbReference type="InterPro" id="IPR023753">
    <property type="entry name" value="FAD/NAD-binding_dom"/>
</dbReference>
<accession>A0A150J6K9</accession>
<dbReference type="GO" id="GO:0050451">
    <property type="term" value="F:CoA-disulfide reductase (NADPH) activity"/>
    <property type="evidence" value="ECO:0007669"/>
    <property type="project" value="UniProtKB-EC"/>
</dbReference>
<keyword evidence="3" id="KW-0274">FAD</keyword>
<proteinExistence type="predicted"/>
<evidence type="ECO:0000259" key="5">
    <source>
        <dbReference type="Pfam" id="PF18267"/>
    </source>
</evidence>
<keyword evidence="2" id="KW-0285">Flavoprotein</keyword>
<evidence type="ECO:0000259" key="4">
    <source>
        <dbReference type="Pfam" id="PF07992"/>
    </source>
</evidence>
<dbReference type="InterPro" id="IPR036188">
    <property type="entry name" value="FAD/NAD-bd_sf"/>
</dbReference>
<dbReference type="InterPro" id="IPR016156">
    <property type="entry name" value="FAD/NAD-linked_Rdtase_dimer_sf"/>
</dbReference>
<sequence length="422" mass="46852">MKYVIIGNGAAAIGAIEGIRSKDSEGEIVLISKENCISYSKPQLYKILNQNDIKTISYRNEEFYNKNNVSTLFGQVLKSIDFKNKLVLLQDDKINYDKLLIATGAKANIPIIKGFEGEIYSFTNLDEALKLKESLVTKDKIVILGGGLIGVKLSEYLQKIGKDVSLIVNSKGVLSSLGDEKISEILNNEIIEKGVKLFLSTKVIGAKKEGKKIEVKMDTSTVTCDAIVSCKGVKPEVSPFEKTELSINIGIKVDDHMRTNIKDVFAAGDVTEVYNKFEDKFCNIPILPNAFNGGYCAGINMAGGEYKLDTWYPMNSLKIFDVQMITMGLLKQSENDEVLSIYEKNKKVYRKLVIRNGKLIGAALLGDIDRAGILNNIIRSNIDVTSIKEDLLNSKINFYSIPRNLREVIVKSYTEGLNDSKL</sequence>
<dbReference type="InterPro" id="IPR041575">
    <property type="entry name" value="Rubredoxin_C"/>
</dbReference>
<comment type="cofactor">
    <cofactor evidence="1">
        <name>FAD</name>
        <dbReference type="ChEBI" id="CHEBI:57692"/>
    </cofactor>
</comment>
<dbReference type="PRINTS" id="PR00368">
    <property type="entry name" value="FADPNR"/>
</dbReference>
<dbReference type="EC" id="1.8.1.14" evidence="6"/>
<dbReference type="Gene3D" id="3.50.50.60">
    <property type="entry name" value="FAD/NAD(P)-binding domain"/>
    <property type="match status" value="2"/>
</dbReference>
<organism evidence="6 7">
    <name type="scientific">Candidatus Methanofastidiosum methylothiophilum</name>
    <dbReference type="NCBI Taxonomy" id="1705564"/>
    <lineage>
        <taxon>Archaea</taxon>
        <taxon>Methanobacteriati</taxon>
        <taxon>Methanobacteriota</taxon>
        <taxon>Stenosarchaea group</taxon>
        <taxon>Candidatus Methanofastidiosia</taxon>
        <taxon>Candidatus Methanofastidiosales</taxon>
        <taxon>Candidatus Methanofastidiosaceae</taxon>
        <taxon>Candidatus Methanofastidiosum</taxon>
    </lineage>
</organism>
<dbReference type="EMBL" id="LNGD01000022">
    <property type="protein sequence ID" value="KYC52879.1"/>
    <property type="molecule type" value="Genomic_DNA"/>
</dbReference>
<dbReference type="Pfam" id="PF07992">
    <property type="entry name" value="Pyr_redox_2"/>
    <property type="match status" value="1"/>
</dbReference>